<dbReference type="Pfam" id="PF13560">
    <property type="entry name" value="HTH_31"/>
    <property type="match status" value="1"/>
</dbReference>
<protein>
    <submittedName>
        <fullName evidence="2">Helix-turn-helix protein</fullName>
    </submittedName>
</protein>
<dbReference type="SUPFAM" id="SSF47413">
    <property type="entry name" value="lambda repressor-like DNA-binding domains"/>
    <property type="match status" value="1"/>
</dbReference>
<dbReference type="GO" id="GO:0003677">
    <property type="term" value="F:DNA binding"/>
    <property type="evidence" value="ECO:0007669"/>
    <property type="project" value="InterPro"/>
</dbReference>
<dbReference type="InterPro" id="IPR010982">
    <property type="entry name" value="Lambda_DNA-bd_dom_sf"/>
</dbReference>
<dbReference type="SMART" id="SM00530">
    <property type="entry name" value="HTH_XRE"/>
    <property type="match status" value="1"/>
</dbReference>
<evidence type="ECO:0000313" key="2">
    <source>
        <dbReference type="EMBL" id="RLK54590.1"/>
    </source>
</evidence>
<dbReference type="AlphaFoldDB" id="A0A421AXN9"/>
<evidence type="ECO:0000259" key="1">
    <source>
        <dbReference type="PROSITE" id="PS50943"/>
    </source>
</evidence>
<name>A0A421AXN9_9PSEU</name>
<keyword evidence="3" id="KW-1185">Reference proteome</keyword>
<accession>A0A421AXN9</accession>
<dbReference type="Pfam" id="PF19054">
    <property type="entry name" value="DUF5753"/>
    <property type="match status" value="1"/>
</dbReference>
<dbReference type="InterPro" id="IPR001387">
    <property type="entry name" value="Cro/C1-type_HTH"/>
</dbReference>
<dbReference type="InterPro" id="IPR043917">
    <property type="entry name" value="DUF5753"/>
</dbReference>
<feature type="domain" description="HTH cro/C1-type" evidence="1">
    <location>
        <begin position="17"/>
        <end position="71"/>
    </location>
</feature>
<gene>
    <name evidence="2" type="ORF">CLV68_5623</name>
</gene>
<dbReference type="PROSITE" id="PS50943">
    <property type="entry name" value="HTH_CROC1"/>
    <property type="match status" value="1"/>
</dbReference>
<dbReference type="Gene3D" id="1.10.260.40">
    <property type="entry name" value="lambda repressor-like DNA-binding domains"/>
    <property type="match status" value="1"/>
</dbReference>
<dbReference type="Proteomes" id="UP000282454">
    <property type="component" value="Unassembled WGS sequence"/>
</dbReference>
<reference evidence="2 3" key="1">
    <citation type="submission" date="2018-10" db="EMBL/GenBank/DDBJ databases">
        <title>Genomic Encyclopedia of Archaeal and Bacterial Type Strains, Phase II (KMG-II): from individual species to whole genera.</title>
        <authorList>
            <person name="Goeker M."/>
        </authorList>
    </citation>
    <scope>NUCLEOTIDE SEQUENCE [LARGE SCALE GENOMIC DNA]</scope>
    <source>
        <strain evidence="2 3">DSM 45657</strain>
    </source>
</reference>
<organism evidence="2 3">
    <name type="scientific">Actinokineospora cianjurensis</name>
    <dbReference type="NCBI Taxonomy" id="585224"/>
    <lineage>
        <taxon>Bacteria</taxon>
        <taxon>Bacillati</taxon>
        <taxon>Actinomycetota</taxon>
        <taxon>Actinomycetes</taxon>
        <taxon>Pseudonocardiales</taxon>
        <taxon>Pseudonocardiaceae</taxon>
        <taxon>Actinokineospora</taxon>
    </lineage>
</organism>
<comment type="caution">
    <text evidence="2">The sequence shown here is derived from an EMBL/GenBank/DDBJ whole genome shotgun (WGS) entry which is preliminary data.</text>
</comment>
<evidence type="ECO:0000313" key="3">
    <source>
        <dbReference type="Proteomes" id="UP000282454"/>
    </source>
</evidence>
<sequence>MAKGAATMPRVFLGVALAQLRSDAGISLEAAAKHVGKPRQRLMNLLEGRATFTAEELTTLAKYLGATGDRLSELESLGAEARKSPTGDPYTDLGPESWRRVAYLEAKAESIQAYENGVFPALVQSGEYLTALNEASEGIWLDAAPEPARAKRVAARLERQRSVFDHADSKHIQLYFTEDTFNAGVGSADVMAAQCDYITELARAYQNLAIRIIPSPVWDNPAHYGAFVLFGFGALLRPIGFLPVIYGPSTYIDKPEDTDRIARAFERLDQLALSRDDSLAMVAAKSEGFSK</sequence>
<dbReference type="RefSeq" id="WP_170224625.1">
    <property type="nucleotide sequence ID" value="NZ_RCDD01000006.1"/>
</dbReference>
<proteinExistence type="predicted"/>
<dbReference type="CDD" id="cd00093">
    <property type="entry name" value="HTH_XRE"/>
    <property type="match status" value="1"/>
</dbReference>
<dbReference type="EMBL" id="RCDD01000006">
    <property type="protein sequence ID" value="RLK54590.1"/>
    <property type="molecule type" value="Genomic_DNA"/>
</dbReference>